<sequence>MVKTMKALYGFGLAMLAAGALLTSCSKAVNSEAKLDDQWRGTVLLSLAIDDNQFKKNQAAKEHADYKYPGVPEITVTAVVKNPESLGAAKEQKLAPKLVTISGTDASIELPVGPAGTTYEISFPTVIAKYTEAKADGSEGSSYDATYKYNGGTPLTVSIVPGQVQHFIVKYEKEGRANQVIPGN</sequence>
<gene>
    <name evidence="2" type="ORF">AL399_05135</name>
</gene>
<dbReference type="PROSITE" id="PS51257">
    <property type="entry name" value="PROKAR_LIPOPROTEIN"/>
    <property type="match status" value="1"/>
</dbReference>
<dbReference type="AlphaFoldDB" id="A0A0Q4B9A8"/>
<evidence type="ECO:0000313" key="3">
    <source>
        <dbReference type="Proteomes" id="UP000054172"/>
    </source>
</evidence>
<protein>
    <recommendedName>
        <fullName evidence="4">DUF1735 domain-containing protein</fullName>
    </recommendedName>
</protein>
<evidence type="ECO:0008006" key="4">
    <source>
        <dbReference type="Google" id="ProtNLM"/>
    </source>
</evidence>
<dbReference type="Proteomes" id="UP000054172">
    <property type="component" value="Unassembled WGS sequence"/>
</dbReference>
<proteinExistence type="predicted"/>
<organism evidence="2 3">
    <name type="scientific">Candidatus [Bacteroides] periocalifornicus</name>
    <dbReference type="NCBI Taxonomy" id="1702214"/>
    <lineage>
        <taxon>Bacteria</taxon>
        <taxon>Pseudomonadati</taxon>
        <taxon>Bacteroidota</taxon>
    </lineage>
</organism>
<evidence type="ECO:0000256" key="1">
    <source>
        <dbReference type="SAM" id="SignalP"/>
    </source>
</evidence>
<reference evidence="2" key="1">
    <citation type="submission" date="2015-08" db="EMBL/GenBank/DDBJ databases">
        <title>Candidatus Bacteriodes Periocalifornicus.</title>
        <authorList>
            <person name="McLean J.S."/>
            <person name="Kelley S."/>
        </authorList>
    </citation>
    <scope>NUCLEOTIDE SEQUENCE [LARGE SCALE GENOMIC DNA]</scope>
    <source>
        <strain evidence="2">12B</strain>
    </source>
</reference>
<feature type="chain" id="PRO_5006212549" description="DUF1735 domain-containing protein" evidence="1">
    <location>
        <begin position="29"/>
        <end position="184"/>
    </location>
</feature>
<dbReference type="PATRIC" id="fig|1702214.3.peg.2046"/>
<dbReference type="EMBL" id="LIIK01000020">
    <property type="protein sequence ID" value="KQM08833.1"/>
    <property type="molecule type" value="Genomic_DNA"/>
</dbReference>
<keyword evidence="1" id="KW-0732">Signal</keyword>
<evidence type="ECO:0000313" key="2">
    <source>
        <dbReference type="EMBL" id="KQM08833.1"/>
    </source>
</evidence>
<comment type="caution">
    <text evidence="2">The sequence shown here is derived from an EMBL/GenBank/DDBJ whole genome shotgun (WGS) entry which is preliminary data.</text>
</comment>
<feature type="signal peptide" evidence="1">
    <location>
        <begin position="1"/>
        <end position="28"/>
    </location>
</feature>
<name>A0A0Q4B9A8_9BACT</name>
<keyword evidence="3" id="KW-1185">Reference proteome</keyword>
<accession>A0A0Q4B9A8</accession>